<sequence>MFPAQGQAPWKAQFGLFEGRTSGRVKLSYWGRSMEVICQELLGAVLGPNDRQGQIWSVNVSWFRDVVCGVLEEYPTPQRLEQYARGYIMKLIGGFYS</sequence>
<dbReference type="Proteomes" id="UP001341840">
    <property type="component" value="Unassembled WGS sequence"/>
</dbReference>
<keyword evidence="2" id="KW-1185">Reference proteome</keyword>
<reference evidence="1 2" key="1">
    <citation type="journal article" date="2023" name="Plants (Basel)">
        <title>Bridging the Gap: Combining Genomics and Transcriptomics Approaches to Understand Stylosanthes scabra, an Orphan Legume from the Brazilian Caatinga.</title>
        <authorList>
            <person name="Ferreira-Neto J.R.C."/>
            <person name="da Silva M.D."/>
            <person name="Binneck E."/>
            <person name="de Melo N.F."/>
            <person name="da Silva R.H."/>
            <person name="de Melo A.L.T.M."/>
            <person name="Pandolfi V."/>
            <person name="Bustamante F.O."/>
            <person name="Brasileiro-Vidal A.C."/>
            <person name="Benko-Iseppon A.M."/>
        </authorList>
    </citation>
    <scope>NUCLEOTIDE SEQUENCE [LARGE SCALE GENOMIC DNA]</scope>
    <source>
        <tissue evidence="1">Leaves</tissue>
    </source>
</reference>
<accession>A0ABU6ZHI1</accession>
<proteinExistence type="predicted"/>
<gene>
    <name evidence="1" type="ORF">PIB30_054362</name>
</gene>
<organism evidence="1 2">
    <name type="scientific">Stylosanthes scabra</name>
    <dbReference type="NCBI Taxonomy" id="79078"/>
    <lineage>
        <taxon>Eukaryota</taxon>
        <taxon>Viridiplantae</taxon>
        <taxon>Streptophyta</taxon>
        <taxon>Embryophyta</taxon>
        <taxon>Tracheophyta</taxon>
        <taxon>Spermatophyta</taxon>
        <taxon>Magnoliopsida</taxon>
        <taxon>eudicotyledons</taxon>
        <taxon>Gunneridae</taxon>
        <taxon>Pentapetalae</taxon>
        <taxon>rosids</taxon>
        <taxon>fabids</taxon>
        <taxon>Fabales</taxon>
        <taxon>Fabaceae</taxon>
        <taxon>Papilionoideae</taxon>
        <taxon>50 kb inversion clade</taxon>
        <taxon>dalbergioids sensu lato</taxon>
        <taxon>Dalbergieae</taxon>
        <taxon>Pterocarpus clade</taxon>
        <taxon>Stylosanthes</taxon>
    </lineage>
</organism>
<evidence type="ECO:0000313" key="2">
    <source>
        <dbReference type="Proteomes" id="UP001341840"/>
    </source>
</evidence>
<dbReference type="EMBL" id="JASCZI010272274">
    <property type="protein sequence ID" value="MED6221409.1"/>
    <property type="molecule type" value="Genomic_DNA"/>
</dbReference>
<name>A0ABU6ZHI1_9FABA</name>
<comment type="caution">
    <text evidence="1">The sequence shown here is derived from an EMBL/GenBank/DDBJ whole genome shotgun (WGS) entry which is preliminary data.</text>
</comment>
<protein>
    <submittedName>
        <fullName evidence="1">Uncharacterized protein</fullName>
    </submittedName>
</protein>
<evidence type="ECO:0000313" key="1">
    <source>
        <dbReference type="EMBL" id="MED6221409.1"/>
    </source>
</evidence>